<protein>
    <submittedName>
        <fullName evidence="2">Uncharacterized protein</fullName>
    </submittedName>
</protein>
<comment type="caution">
    <text evidence="2">The sequence shown here is derived from an EMBL/GenBank/DDBJ whole genome shotgun (WGS) entry which is preliminary data.</text>
</comment>
<proteinExistence type="predicted"/>
<evidence type="ECO:0000313" key="2">
    <source>
        <dbReference type="EMBL" id="OWO99984.1"/>
    </source>
</evidence>
<dbReference type="AlphaFoldDB" id="A0A218YY85"/>
<evidence type="ECO:0000256" key="1">
    <source>
        <dbReference type="SAM" id="SignalP"/>
    </source>
</evidence>
<keyword evidence="3" id="KW-1185">Reference proteome</keyword>
<gene>
    <name evidence="2" type="ORF">B2J93_1469</name>
</gene>
<dbReference type="InParanoid" id="A0A218YY85"/>
<feature type="signal peptide" evidence="1">
    <location>
        <begin position="1"/>
        <end position="19"/>
    </location>
</feature>
<feature type="chain" id="PRO_5012171482" evidence="1">
    <location>
        <begin position="20"/>
        <end position="149"/>
    </location>
</feature>
<name>A0A218YY85_9HELO</name>
<evidence type="ECO:0000313" key="3">
    <source>
        <dbReference type="Proteomes" id="UP000242519"/>
    </source>
</evidence>
<organism evidence="2 3">
    <name type="scientific">Diplocarpon coronariae</name>
    <dbReference type="NCBI Taxonomy" id="2795749"/>
    <lineage>
        <taxon>Eukaryota</taxon>
        <taxon>Fungi</taxon>
        <taxon>Dikarya</taxon>
        <taxon>Ascomycota</taxon>
        <taxon>Pezizomycotina</taxon>
        <taxon>Leotiomycetes</taxon>
        <taxon>Helotiales</taxon>
        <taxon>Drepanopezizaceae</taxon>
        <taxon>Diplocarpon</taxon>
    </lineage>
</organism>
<sequence>MQFSTIAAAFLSTLTLVSAVGPDSRSDIVIKSSAEIQERQSLVVMEGIEIVEEYLTVARSESVGKVRGRRLTEASERKCEKTPTTNCDRCMDDLVILAVSEVMGCGVAALGVGVVSGGAGAVLAATGFLACDAAAYANYDKGILECRSY</sequence>
<reference evidence="2 3" key="1">
    <citation type="submission" date="2017-04" db="EMBL/GenBank/DDBJ databases">
        <title>Draft genome sequence of Marssonina coronaria NL1: causal agent of apple blotch.</title>
        <authorList>
            <person name="Cheng Q."/>
        </authorList>
    </citation>
    <scope>NUCLEOTIDE SEQUENCE [LARGE SCALE GENOMIC DNA]</scope>
    <source>
        <strain evidence="2 3">NL1</strain>
    </source>
</reference>
<dbReference type="Proteomes" id="UP000242519">
    <property type="component" value="Unassembled WGS sequence"/>
</dbReference>
<accession>A0A218YY85</accession>
<keyword evidence="1" id="KW-0732">Signal</keyword>
<dbReference type="EMBL" id="MZNU01000340">
    <property type="protein sequence ID" value="OWO99984.1"/>
    <property type="molecule type" value="Genomic_DNA"/>
</dbReference>